<dbReference type="EMBL" id="CP036267">
    <property type="protein sequence ID" value="QDT31682.1"/>
    <property type="molecule type" value="Genomic_DNA"/>
</dbReference>
<reference evidence="2 3" key="1">
    <citation type="submission" date="2019-02" db="EMBL/GenBank/DDBJ databases">
        <title>Deep-cultivation of Planctomycetes and their phenomic and genomic characterization uncovers novel biology.</title>
        <authorList>
            <person name="Wiegand S."/>
            <person name="Jogler M."/>
            <person name="Boedeker C."/>
            <person name="Pinto D."/>
            <person name="Vollmers J."/>
            <person name="Rivas-Marin E."/>
            <person name="Kohn T."/>
            <person name="Peeters S.H."/>
            <person name="Heuer A."/>
            <person name="Rast P."/>
            <person name="Oberbeckmann S."/>
            <person name="Bunk B."/>
            <person name="Jeske O."/>
            <person name="Meyerdierks A."/>
            <person name="Storesund J.E."/>
            <person name="Kallscheuer N."/>
            <person name="Luecker S."/>
            <person name="Lage O.M."/>
            <person name="Pohl T."/>
            <person name="Merkel B.J."/>
            <person name="Hornburger P."/>
            <person name="Mueller R.-W."/>
            <person name="Bruemmer F."/>
            <person name="Labrenz M."/>
            <person name="Spormann A.M."/>
            <person name="Op den Camp H."/>
            <person name="Overmann J."/>
            <person name="Amann R."/>
            <person name="Jetten M.S.M."/>
            <person name="Mascher T."/>
            <person name="Medema M.H."/>
            <person name="Devos D.P."/>
            <person name="Kaster A.-K."/>
            <person name="Ovreas L."/>
            <person name="Rohde M."/>
            <person name="Galperin M.Y."/>
            <person name="Jogler C."/>
        </authorList>
    </citation>
    <scope>NUCLEOTIDE SEQUENCE [LARGE SCALE GENOMIC DNA]</scope>
    <source>
        <strain evidence="2 3">Mal48</strain>
    </source>
</reference>
<feature type="compositionally biased region" description="Polar residues" evidence="1">
    <location>
        <begin position="1"/>
        <end position="21"/>
    </location>
</feature>
<dbReference type="KEGG" id="tpol:Mal48_09170"/>
<evidence type="ECO:0000313" key="2">
    <source>
        <dbReference type="EMBL" id="QDT31682.1"/>
    </source>
</evidence>
<dbReference type="RefSeq" id="WP_145196445.1">
    <property type="nucleotide sequence ID" value="NZ_CP036267.1"/>
</dbReference>
<protein>
    <submittedName>
        <fullName evidence="2">Uncharacterized protein</fullName>
    </submittedName>
</protein>
<accession>A0A517QJ52</accession>
<name>A0A517QJ52_9PLAN</name>
<dbReference type="Proteomes" id="UP000315724">
    <property type="component" value="Chromosome"/>
</dbReference>
<organism evidence="2 3">
    <name type="scientific">Thalassoglobus polymorphus</name>
    <dbReference type="NCBI Taxonomy" id="2527994"/>
    <lineage>
        <taxon>Bacteria</taxon>
        <taxon>Pseudomonadati</taxon>
        <taxon>Planctomycetota</taxon>
        <taxon>Planctomycetia</taxon>
        <taxon>Planctomycetales</taxon>
        <taxon>Planctomycetaceae</taxon>
        <taxon>Thalassoglobus</taxon>
    </lineage>
</organism>
<evidence type="ECO:0000256" key="1">
    <source>
        <dbReference type="SAM" id="MobiDB-lite"/>
    </source>
</evidence>
<feature type="region of interest" description="Disordered" evidence="1">
    <location>
        <begin position="1"/>
        <end position="32"/>
    </location>
</feature>
<sequence length="78" mass="8959">MSSLATTSDGATPSDQRTDQQPPGPYQIDEKQFENWELRWNTKQDVIDHFLQELETAMVQGQVHKVPTLRLVSDEDDD</sequence>
<dbReference type="AlphaFoldDB" id="A0A517QJ52"/>
<evidence type="ECO:0000313" key="3">
    <source>
        <dbReference type="Proteomes" id="UP000315724"/>
    </source>
</evidence>
<gene>
    <name evidence="2" type="ORF">Mal48_09170</name>
</gene>
<keyword evidence="3" id="KW-1185">Reference proteome</keyword>
<proteinExistence type="predicted"/>